<reference evidence="1" key="1">
    <citation type="submission" date="2019-06" db="EMBL/GenBank/DDBJ databases">
        <authorList>
            <person name="Le Quere A."/>
            <person name="Colella S."/>
        </authorList>
    </citation>
    <scope>NUCLEOTIDE SEQUENCE</scope>
    <source>
        <strain evidence="1">EmedicaeMD41</strain>
    </source>
</reference>
<proteinExistence type="predicted"/>
<gene>
    <name evidence="1" type="ORF">EMEDMD4_790398</name>
</gene>
<organism evidence="1">
    <name type="scientific">Sinorhizobium medicae</name>
    <dbReference type="NCBI Taxonomy" id="110321"/>
    <lineage>
        <taxon>Bacteria</taxon>
        <taxon>Pseudomonadati</taxon>
        <taxon>Pseudomonadota</taxon>
        <taxon>Alphaproteobacteria</taxon>
        <taxon>Hyphomicrobiales</taxon>
        <taxon>Rhizobiaceae</taxon>
        <taxon>Sinorhizobium/Ensifer group</taxon>
        <taxon>Sinorhizobium</taxon>
    </lineage>
</organism>
<name>A0A508X8S4_9HYPH</name>
<evidence type="ECO:0000313" key="1">
    <source>
        <dbReference type="EMBL" id="VTZ65374.1"/>
    </source>
</evidence>
<protein>
    <submittedName>
        <fullName evidence="1">Uncharacterized protein</fullName>
    </submittedName>
</protein>
<dbReference type="Proteomes" id="UP000507954">
    <property type="component" value="Unassembled WGS sequence"/>
</dbReference>
<accession>A0A508X8S4</accession>
<sequence length="79" mass="9133">MLSAPRALTAYCQTRFQYRRTGRFGVPFRILTNSREEAKVMKSYVETFGYQFNAIDFAIKSTPALCIGMIVFLTLYDVF</sequence>
<dbReference type="AlphaFoldDB" id="A0A508X8S4"/>
<dbReference type="EMBL" id="CABFNB010000149">
    <property type="protein sequence ID" value="VTZ65374.1"/>
    <property type="molecule type" value="Genomic_DNA"/>
</dbReference>